<dbReference type="RefSeq" id="WP_119910062.1">
    <property type="nucleotide sequence ID" value="NZ_QZCH01000006.1"/>
</dbReference>
<dbReference type="AlphaFoldDB" id="A0A418YGL5"/>
<evidence type="ECO:0000313" key="2">
    <source>
        <dbReference type="Proteomes" id="UP000283255"/>
    </source>
</evidence>
<gene>
    <name evidence="1" type="ORF">D1Z90_07105</name>
</gene>
<reference evidence="1 2" key="1">
    <citation type="submission" date="2018-09" db="EMBL/GenBank/DDBJ databases">
        <authorList>
            <person name="Wang F."/>
        </authorList>
    </citation>
    <scope>NUCLEOTIDE SEQUENCE [LARGE SCALE GENOMIC DNA]</scope>
    <source>
        <strain evidence="1 2">PLHSC7-2</strain>
    </source>
</reference>
<comment type="caution">
    <text evidence="1">The sequence shown here is derived from an EMBL/GenBank/DDBJ whole genome shotgun (WGS) entry which is preliminary data.</text>
</comment>
<protein>
    <submittedName>
        <fullName evidence="1">Uncharacterized protein</fullName>
    </submittedName>
</protein>
<sequence length="150" mass="17016">MIRFLFILSAALLVGCDSHNGIVRTAKVDRIIDYRCIEESLRSIQAVSNIEYAFMSGNQDMTEEMKHVFAQHRYHYTIGDINSFVSVLTNNSGSEVILFTTRNMWPPSQETVNTIRPVMDNIQVAISECCGVENFTTLVVEKCIEVQCNK</sequence>
<dbReference type="Proteomes" id="UP000283255">
    <property type="component" value="Unassembled WGS sequence"/>
</dbReference>
<name>A0A418YGL5_9GAMM</name>
<accession>A0A418YGL5</accession>
<proteinExistence type="predicted"/>
<dbReference type="EMBL" id="QZCH01000006">
    <property type="protein sequence ID" value="RJG48963.1"/>
    <property type="molecule type" value="Genomic_DNA"/>
</dbReference>
<dbReference type="PROSITE" id="PS51257">
    <property type="entry name" value="PROKAR_LIPOPROTEIN"/>
    <property type="match status" value="1"/>
</dbReference>
<reference evidence="1 2" key="2">
    <citation type="submission" date="2019-01" db="EMBL/GenBank/DDBJ databases">
        <title>Motilimonas pumilus sp. nov., isolated from the gut of sea cucumber (Apostichopus japonicus).</title>
        <authorList>
            <person name="Wang F.-Q."/>
            <person name="Ren L.-H."/>
            <person name="Lin Y.-W."/>
            <person name="Sun G.-H."/>
            <person name="Du Z.-J."/>
            <person name="Zhao J.-X."/>
            <person name="Liu X.-J."/>
            <person name="Liu L.-J."/>
        </authorList>
    </citation>
    <scope>NUCLEOTIDE SEQUENCE [LARGE SCALE GENOMIC DNA]</scope>
    <source>
        <strain evidence="1 2">PLHSC7-2</strain>
    </source>
</reference>
<organism evidence="1 2">
    <name type="scientific">Motilimonas pumila</name>
    <dbReference type="NCBI Taxonomy" id="2303987"/>
    <lineage>
        <taxon>Bacteria</taxon>
        <taxon>Pseudomonadati</taxon>
        <taxon>Pseudomonadota</taxon>
        <taxon>Gammaproteobacteria</taxon>
        <taxon>Alteromonadales</taxon>
        <taxon>Alteromonadales genera incertae sedis</taxon>
        <taxon>Motilimonas</taxon>
    </lineage>
</organism>
<keyword evidence="2" id="KW-1185">Reference proteome</keyword>
<evidence type="ECO:0000313" key="1">
    <source>
        <dbReference type="EMBL" id="RJG48963.1"/>
    </source>
</evidence>